<dbReference type="GO" id="GO:0005829">
    <property type="term" value="C:cytosol"/>
    <property type="evidence" value="ECO:0007669"/>
    <property type="project" value="TreeGrafter"/>
</dbReference>
<protein>
    <submittedName>
        <fullName evidence="3">GMP synthase-like glutamine amidotransferase</fullName>
    </submittedName>
</protein>
<dbReference type="SUPFAM" id="SSF52317">
    <property type="entry name" value="Class I glutamine amidotransferase-like"/>
    <property type="match status" value="1"/>
</dbReference>
<dbReference type="InterPro" id="IPR029062">
    <property type="entry name" value="Class_I_gatase-like"/>
</dbReference>
<dbReference type="EMBL" id="JACCBU010000001">
    <property type="protein sequence ID" value="NYE73671.1"/>
    <property type="molecule type" value="Genomic_DNA"/>
</dbReference>
<dbReference type="RefSeq" id="WP_179755338.1">
    <property type="nucleotide sequence ID" value="NZ_JACCBU010000001.1"/>
</dbReference>
<dbReference type="GO" id="GO:0016740">
    <property type="term" value="F:transferase activity"/>
    <property type="evidence" value="ECO:0007669"/>
    <property type="project" value="UniProtKB-KW"/>
</dbReference>
<feature type="region of interest" description="Disordered" evidence="1">
    <location>
        <begin position="148"/>
        <end position="184"/>
    </location>
</feature>
<proteinExistence type="predicted"/>
<sequence>MNHRSVLVVQHVPWERPARLGEVLTDHGIGWTTALLAGARDRSDAPAVDTLAGLVLLGGPMGALDVEAYPGLAVEAQLVRECAAAGVPMFGVCLGHQLIATALGAALYPGADREAGIGTVEVVADGPLGPPGTVQPVVHWHGDIVDPPPGATVLARSPGTRTRPTGSATPSSRPSSTWRPTGRCWRTGSRCPRWPPISARTVGAGC</sequence>
<dbReference type="InterPro" id="IPR017926">
    <property type="entry name" value="GATASE"/>
</dbReference>
<dbReference type="InterPro" id="IPR044992">
    <property type="entry name" value="ChyE-like"/>
</dbReference>
<name>A0A7Y9IBR6_9ACTN</name>
<gene>
    <name evidence="3" type="ORF">BKA15_005000</name>
</gene>
<evidence type="ECO:0000313" key="3">
    <source>
        <dbReference type="EMBL" id="NYE73671.1"/>
    </source>
</evidence>
<accession>A0A7Y9IBR6</accession>
<evidence type="ECO:0000256" key="1">
    <source>
        <dbReference type="SAM" id="MobiDB-lite"/>
    </source>
</evidence>
<dbReference type="PROSITE" id="PS51273">
    <property type="entry name" value="GATASE_TYPE_1"/>
    <property type="match status" value="1"/>
</dbReference>
<dbReference type="Pfam" id="PF00117">
    <property type="entry name" value="GATase"/>
    <property type="match status" value="1"/>
</dbReference>
<reference evidence="3 4" key="1">
    <citation type="submission" date="2020-07" db="EMBL/GenBank/DDBJ databases">
        <title>Sequencing the genomes of 1000 actinobacteria strains.</title>
        <authorList>
            <person name="Klenk H.-P."/>
        </authorList>
    </citation>
    <scope>NUCLEOTIDE SEQUENCE [LARGE SCALE GENOMIC DNA]</scope>
    <source>
        <strain evidence="3 4">DSM 22083</strain>
    </source>
</reference>
<dbReference type="CDD" id="cd01741">
    <property type="entry name" value="GATase1_1"/>
    <property type="match status" value="1"/>
</dbReference>
<keyword evidence="4" id="KW-1185">Reference proteome</keyword>
<dbReference type="AlphaFoldDB" id="A0A7Y9IBR6"/>
<evidence type="ECO:0000313" key="4">
    <source>
        <dbReference type="Proteomes" id="UP000569914"/>
    </source>
</evidence>
<dbReference type="PANTHER" id="PTHR42695">
    <property type="entry name" value="GLUTAMINE AMIDOTRANSFERASE YLR126C-RELATED"/>
    <property type="match status" value="1"/>
</dbReference>
<keyword evidence="3" id="KW-0315">Glutamine amidotransferase</keyword>
<dbReference type="PANTHER" id="PTHR42695:SF5">
    <property type="entry name" value="GLUTAMINE AMIDOTRANSFERASE YLR126C-RELATED"/>
    <property type="match status" value="1"/>
</dbReference>
<organism evidence="3 4">
    <name type="scientific">Microlunatus parietis</name>
    <dbReference type="NCBI Taxonomy" id="682979"/>
    <lineage>
        <taxon>Bacteria</taxon>
        <taxon>Bacillati</taxon>
        <taxon>Actinomycetota</taxon>
        <taxon>Actinomycetes</taxon>
        <taxon>Propionibacteriales</taxon>
        <taxon>Propionibacteriaceae</taxon>
        <taxon>Microlunatus</taxon>
    </lineage>
</organism>
<dbReference type="Proteomes" id="UP000569914">
    <property type="component" value="Unassembled WGS sequence"/>
</dbReference>
<feature type="compositionally biased region" description="Low complexity" evidence="1">
    <location>
        <begin position="158"/>
        <end position="183"/>
    </location>
</feature>
<comment type="caution">
    <text evidence="3">The sequence shown here is derived from an EMBL/GenBank/DDBJ whole genome shotgun (WGS) entry which is preliminary data.</text>
</comment>
<keyword evidence="3" id="KW-0808">Transferase</keyword>
<dbReference type="Gene3D" id="3.40.50.880">
    <property type="match status" value="1"/>
</dbReference>
<evidence type="ECO:0000259" key="2">
    <source>
        <dbReference type="Pfam" id="PF00117"/>
    </source>
</evidence>
<feature type="domain" description="Glutamine amidotransferase" evidence="2">
    <location>
        <begin position="50"/>
        <end position="158"/>
    </location>
</feature>